<name>A0A381P9K8_9ZZZZ</name>
<sequence>MAHLSATDPPAKSEKKANSLIISSALVPGFGELKLGENRRAKFFGGIELGLWLTVIESNAVMHRSRSKMVSYAAVHAGADLDGKEHQFAVDVANYMSFDEFNEEQQRRRLPSRVYPAEGYDWMWTSEDHREHYWTFLRSRALAEKITLFAVGGMIVNRISSAIDVSYLTKLKDSELSLNFRPLSGEVASTGAEMVITLPF</sequence>
<reference evidence="1" key="1">
    <citation type="submission" date="2018-05" db="EMBL/GenBank/DDBJ databases">
        <authorList>
            <person name="Lanie J.A."/>
            <person name="Ng W.-L."/>
            <person name="Kazmierczak K.M."/>
            <person name="Andrzejewski T.M."/>
            <person name="Davidsen T.M."/>
            <person name="Wayne K.J."/>
            <person name="Tettelin H."/>
            <person name="Glass J.I."/>
            <person name="Rusch D."/>
            <person name="Podicherti R."/>
            <person name="Tsui H.-C.T."/>
            <person name="Winkler M.E."/>
        </authorList>
    </citation>
    <scope>NUCLEOTIDE SEQUENCE</scope>
</reference>
<accession>A0A381P9K8</accession>
<organism evidence="1">
    <name type="scientific">marine metagenome</name>
    <dbReference type="NCBI Taxonomy" id="408172"/>
    <lineage>
        <taxon>unclassified sequences</taxon>
        <taxon>metagenomes</taxon>
        <taxon>ecological metagenomes</taxon>
    </lineage>
</organism>
<gene>
    <name evidence="1" type="ORF">METZ01_LOCUS16506</name>
</gene>
<dbReference type="AlphaFoldDB" id="A0A381P9K8"/>
<proteinExistence type="predicted"/>
<evidence type="ECO:0008006" key="2">
    <source>
        <dbReference type="Google" id="ProtNLM"/>
    </source>
</evidence>
<dbReference type="EMBL" id="UINC01000921">
    <property type="protein sequence ID" value="SUZ63652.1"/>
    <property type="molecule type" value="Genomic_DNA"/>
</dbReference>
<evidence type="ECO:0000313" key="1">
    <source>
        <dbReference type="EMBL" id="SUZ63652.1"/>
    </source>
</evidence>
<protein>
    <recommendedName>
        <fullName evidence="2">DUF5683 domain-containing protein</fullName>
    </recommendedName>
</protein>